<evidence type="ECO:0000259" key="15">
    <source>
        <dbReference type="SMART" id="SM00563"/>
    </source>
</evidence>
<gene>
    <name evidence="16" type="ORF">V9T40_004112</name>
</gene>
<dbReference type="InterPro" id="IPR002123">
    <property type="entry name" value="Plipid/glycerol_acylTrfase"/>
</dbReference>
<feature type="domain" description="Phospholipid/glycerol acyltransferase" evidence="15">
    <location>
        <begin position="464"/>
        <end position="540"/>
    </location>
</feature>
<evidence type="ECO:0000313" key="17">
    <source>
        <dbReference type="Proteomes" id="UP001367676"/>
    </source>
</evidence>
<dbReference type="GO" id="GO:0005741">
    <property type="term" value="C:mitochondrial outer membrane"/>
    <property type="evidence" value="ECO:0007669"/>
    <property type="project" value="UniProtKB-SubCell"/>
</dbReference>
<keyword evidence="7" id="KW-0443">Lipid metabolism</keyword>
<name>A0AAN9Y339_9HEMI</name>
<evidence type="ECO:0000256" key="14">
    <source>
        <dbReference type="SAM" id="MobiDB-lite"/>
    </source>
</evidence>
<evidence type="ECO:0000256" key="5">
    <source>
        <dbReference type="ARBA" id="ARBA00022787"/>
    </source>
</evidence>
<evidence type="ECO:0000256" key="10">
    <source>
        <dbReference type="ARBA" id="ARBA00023315"/>
    </source>
</evidence>
<comment type="similarity">
    <text evidence="2">Belongs to the taffazin family.</text>
</comment>
<comment type="catalytic activity">
    <reaction evidence="12">
        <text>1'-[1,2-diacyl-sn-glycero-3-phospho],3'-[1-acyl-sn-glycero-3-phospho]-glycerol + a 1,2-diacyl-sn-glycero-3-phosphocholine = a cardiolipin + a 1-acyl-sn-glycero-3-phosphocholine</text>
        <dbReference type="Rhea" id="RHEA:33731"/>
        <dbReference type="ChEBI" id="CHEBI:57643"/>
        <dbReference type="ChEBI" id="CHEBI:58168"/>
        <dbReference type="ChEBI" id="CHEBI:62237"/>
        <dbReference type="ChEBI" id="CHEBI:64743"/>
    </reaction>
    <physiologicalReaction direction="left-to-right" evidence="12">
        <dbReference type="Rhea" id="RHEA:33732"/>
    </physiologicalReaction>
    <physiologicalReaction direction="right-to-left" evidence="12">
        <dbReference type="Rhea" id="RHEA:33733"/>
    </physiologicalReaction>
</comment>
<sequence length="613" mass="69728">MDLSPCLFETCLFNEDDSSRLTDDDQSSYDEVHLHRLKNSLSGVPPPPLVTYPQQNVDEILNVLRDKGSSVEDVQDSPSDDLLLILRLFSQEKTEKILTFMKTLNKATEGIGQGYNEQNWDYLNDDVVSCKISEKPLKNYPLNQIADLTDTEKGCKFYDVGYNISDLSEKIAELYDKYRERYVGCETSSFVTANSPSKYFGKKKEKLRLVGRSPARRAAFQKTRRKIFSSSSLQATGKSGIFGQEKRTILIDKHPKRKDNKQTRRALFASPEECKITKSDLVRQSPSRLKSIEMRRSLWMRRKLHKRTTPSKQTPKKCGTPSKRTPRKGHSSGKQTPRKVGTPGKCTPKKSGATPRRFPSPRKTSAKKCVEGLRRSSASLEDGDCPNEINENGKRIRFEDVSADLSQSNVSSAGDDLKFDNPLELSDTQRRVRNGCIGFLNKPKVYNTDSLYHALSKRPLTVPLITVSNHDSCFDDPGLWGKDAVNFCIEILARGEWLHVFPEGKVNMTKELMRLKWGIGRMVYESPVVPIVIPLWHIGMEEILPNYPPYFLRTGKKVTINIGEPIDLKDLIKRLREAKVSDEEARKTITDKIQVELYKLKEATEELHKKCNS</sequence>
<keyword evidence="9" id="KW-0472">Membrane</keyword>
<dbReference type="EMBL" id="JBBCAQ010000027">
    <property type="protein sequence ID" value="KAK7586236.1"/>
    <property type="molecule type" value="Genomic_DNA"/>
</dbReference>
<keyword evidence="5" id="KW-1000">Mitochondrion outer membrane</keyword>
<dbReference type="Proteomes" id="UP001367676">
    <property type="component" value="Unassembled WGS sequence"/>
</dbReference>
<evidence type="ECO:0000256" key="12">
    <source>
        <dbReference type="ARBA" id="ARBA00047906"/>
    </source>
</evidence>
<evidence type="ECO:0000256" key="3">
    <source>
        <dbReference type="ARBA" id="ARBA00020499"/>
    </source>
</evidence>
<dbReference type="CDD" id="cd07989">
    <property type="entry name" value="LPLAT_AGPAT-like"/>
    <property type="match status" value="1"/>
</dbReference>
<accession>A0AAN9Y339</accession>
<dbReference type="GO" id="GO:0035965">
    <property type="term" value="P:cardiolipin acyl-chain remodeling"/>
    <property type="evidence" value="ECO:0007669"/>
    <property type="project" value="TreeGrafter"/>
</dbReference>
<dbReference type="AlphaFoldDB" id="A0AAN9Y339"/>
<dbReference type="PANTHER" id="PTHR12497:SF0">
    <property type="entry name" value="TAFAZZIN"/>
    <property type="match status" value="1"/>
</dbReference>
<dbReference type="GO" id="GO:0047184">
    <property type="term" value="F:1-acylglycerophosphocholine O-acyltransferase activity"/>
    <property type="evidence" value="ECO:0007669"/>
    <property type="project" value="TreeGrafter"/>
</dbReference>
<evidence type="ECO:0000256" key="2">
    <source>
        <dbReference type="ARBA" id="ARBA00010524"/>
    </source>
</evidence>
<organism evidence="16 17">
    <name type="scientific">Parthenolecanium corni</name>
    <dbReference type="NCBI Taxonomy" id="536013"/>
    <lineage>
        <taxon>Eukaryota</taxon>
        <taxon>Metazoa</taxon>
        <taxon>Ecdysozoa</taxon>
        <taxon>Arthropoda</taxon>
        <taxon>Hexapoda</taxon>
        <taxon>Insecta</taxon>
        <taxon>Pterygota</taxon>
        <taxon>Neoptera</taxon>
        <taxon>Paraneoptera</taxon>
        <taxon>Hemiptera</taxon>
        <taxon>Sternorrhyncha</taxon>
        <taxon>Coccoidea</taxon>
        <taxon>Coccidae</taxon>
        <taxon>Parthenolecanium</taxon>
    </lineage>
</organism>
<evidence type="ECO:0000256" key="11">
    <source>
        <dbReference type="ARBA" id="ARBA00024323"/>
    </source>
</evidence>
<keyword evidence="4" id="KW-0808">Transferase</keyword>
<dbReference type="InterPro" id="IPR000872">
    <property type="entry name" value="Tafazzin"/>
</dbReference>
<evidence type="ECO:0000256" key="4">
    <source>
        <dbReference type="ARBA" id="ARBA00022679"/>
    </source>
</evidence>
<evidence type="ECO:0000256" key="8">
    <source>
        <dbReference type="ARBA" id="ARBA00023128"/>
    </source>
</evidence>
<dbReference type="Pfam" id="PF01553">
    <property type="entry name" value="Acyltransferase"/>
    <property type="match status" value="1"/>
</dbReference>
<reference evidence="16 17" key="1">
    <citation type="submission" date="2024-03" db="EMBL/GenBank/DDBJ databases">
        <title>Adaptation during the transition from Ophiocordyceps entomopathogen to insect associate is accompanied by gene loss and intensified selection.</title>
        <authorList>
            <person name="Ward C.M."/>
            <person name="Onetto C.A."/>
            <person name="Borneman A.R."/>
        </authorList>
    </citation>
    <scope>NUCLEOTIDE SEQUENCE [LARGE SCALE GENOMIC DNA]</scope>
    <source>
        <strain evidence="16">AWRI1</strain>
        <tissue evidence="16">Single Adult Female</tissue>
    </source>
</reference>
<dbReference type="SMART" id="SM00563">
    <property type="entry name" value="PlsC"/>
    <property type="match status" value="1"/>
</dbReference>
<protein>
    <recommendedName>
        <fullName evidence="3">Tafazzin</fullName>
    </recommendedName>
</protein>
<keyword evidence="10" id="KW-0012">Acyltransferase</keyword>
<comment type="subcellular location">
    <subcellularLocation>
        <location evidence="1">Mitochondrion inner membrane</location>
        <topology evidence="1">Peripheral membrane protein</topology>
        <orientation evidence="1">Intermembrane side</orientation>
    </subcellularLocation>
    <subcellularLocation>
        <location evidence="11">Mitochondrion outer membrane</location>
        <topology evidence="11">Peripheral membrane protein</topology>
        <orientation evidence="11">Intermembrane side</orientation>
    </subcellularLocation>
</comment>
<keyword evidence="8" id="KW-0496">Mitochondrion</keyword>
<evidence type="ECO:0000256" key="13">
    <source>
        <dbReference type="ARBA" id="ARBA00049543"/>
    </source>
</evidence>
<dbReference type="GO" id="GO:0007007">
    <property type="term" value="P:inner mitochondrial membrane organization"/>
    <property type="evidence" value="ECO:0007669"/>
    <property type="project" value="TreeGrafter"/>
</dbReference>
<evidence type="ECO:0000256" key="9">
    <source>
        <dbReference type="ARBA" id="ARBA00023136"/>
    </source>
</evidence>
<dbReference type="PANTHER" id="PTHR12497">
    <property type="entry name" value="TAZ PROTEIN TAFAZZIN"/>
    <property type="match status" value="1"/>
</dbReference>
<feature type="compositionally biased region" description="Basic residues" evidence="14">
    <location>
        <begin position="300"/>
        <end position="309"/>
    </location>
</feature>
<feature type="region of interest" description="Disordered" evidence="14">
    <location>
        <begin position="300"/>
        <end position="370"/>
    </location>
</feature>
<dbReference type="GO" id="GO:0005743">
    <property type="term" value="C:mitochondrial inner membrane"/>
    <property type="evidence" value="ECO:0007669"/>
    <property type="project" value="UniProtKB-SubCell"/>
</dbReference>
<keyword evidence="17" id="KW-1185">Reference proteome</keyword>
<evidence type="ECO:0000256" key="6">
    <source>
        <dbReference type="ARBA" id="ARBA00022792"/>
    </source>
</evidence>
<evidence type="ECO:0000256" key="1">
    <source>
        <dbReference type="ARBA" id="ARBA00004137"/>
    </source>
</evidence>
<comment type="catalytic activity">
    <reaction evidence="13">
        <text>1,2-di-(9Z-octadecenoyl)-sn-glycero-3-phosphocholine + 1-hexadecanoyl-sn-glycero-3-phosphocholine = 1-hexadecanoyl-2-(9Z-octadecenoyl)-sn-glycero-3-phosphocholine + 1-(9Z-octadecenoyl)-sn-glycero-3-phosphocholine</text>
        <dbReference type="Rhea" id="RHEA:43816"/>
        <dbReference type="ChEBI" id="CHEBI:28610"/>
        <dbReference type="ChEBI" id="CHEBI:72998"/>
        <dbReference type="ChEBI" id="CHEBI:73001"/>
        <dbReference type="ChEBI" id="CHEBI:74669"/>
    </reaction>
    <physiologicalReaction direction="left-to-right" evidence="13">
        <dbReference type="Rhea" id="RHEA:43817"/>
    </physiologicalReaction>
    <physiologicalReaction direction="right-to-left" evidence="13">
        <dbReference type="Rhea" id="RHEA:43818"/>
    </physiologicalReaction>
</comment>
<evidence type="ECO:0000313" key="16">
    <source>
        <dbReference type="EMBL" id="KAK7586236.1"/>
    </source>
</evidence>
<comment type="caution">
    <text evidence="16">The sequence shown here is derived from an EMBL/GenBank/DDBJ whole genome shotgun (WGS) entry which is preliminary data.</text>
</comment>
<proteinExistence type="inferred from homology"/>
<evidence type="ECO:0000256" key="7">
    <source>
        <dbReference type="ARBA" id="ARBA00023098"/>
    </source>
</evidence>
<dbReference type="SUPFAM" id="SSF69593">
    <property type="entry name" value="Glycerol-3-phosphate (1)-acyltransferase"/>
    <property type="match status" value="1"/>
</dbReference>
<keyword evidence="6" id="KW-0999">Mitochondrion inner membrane</keyword>